<name>A0AAV7DL55_ENGPU</name>
<dbReference type="Proteomes" id="UP000824782">
    <property type="component" value="Unassembled WGS sequence"/>
</dbReference>
<sequence length="72" mass="8588">MTKTYYLHGNSVPLTLRILCCRNIKKIAKIQNKIRFPVFLRLPCNTWHNPQRGMGLFLYQKADSFFFFFCTP</sequence>
<evidence type="ECO:0000313" key="2">
    <source>
        <dbReference type="Proteomes" id="UP000824782"/>
    </source>
</evidence>
<dbReference type="AlphaFoldDB" id="A0AAV7DL55"/>
<protein>
    <submittedName>
        <fullName evidence="1">Uncharacterized protein</fullName>
    </submittedName>
</protein>
<organism evidence="1 2">
    <name type="scientific">Engystomops pustulosus</name>
    <name type="common">Tungara frog</name>
    <name type="synonym">Physalaemus pustulosus</name>
    <dbReference type="NCBI Taxonomy" id="76066"/>
    <lineage>
        <taxon>Eukaryota</taxon>
        <taxon>Metazoa</taxon>
        <taxon>Chordata</taxon>
        <taxon>Craniata</taxon>
        <taxon>Vertebrata</taxon>
        <taxon>Euteleostomi</taxon>
        <taxon>Amphibia</taxon>
        <taxon>Batrachia</taxon>
        <taxon>Anura</taxon>
        <taxon>Neobatrachia</taxon>
        <taxon>Hyloidea</taxon>
        <taxon>Leptodactylidae</taxon>
        <taxon>Leiuperinae</taxon>
        <taxon>Engystomops</taxon>
    </lineage>
</organism>
<comment type="caution">
    <text evidence="1">The sequence shown here is derived from an EMBL/GenBank/DDBJ whole genome shotgun (WGS) entry which is preliminary data.</text>
</comment>
<accession>A0AAV7DL55</accession>
<dbReference type="EMBL" id="WNYA01000001">
    <property type="protein sequence ID" value="KAG8598288.1"/>
    <property type="molecule type" value="Genomic_DNA"/>
</dbReference>
<evidence type="ECO:0000313" key="1">
    <source>
        <dbReference type="EMBL" id="KAG8598288.1"/>
    </source>
</evidence>
<keyword evidence="2" id="KW-1185">Reference proteome</keyword>
<reference evidence="1" key="1">
    <citation type="thesis" date="2020" institute="ProQuest LLC" country="789 East Eisenhower Parkway, Ann Arbor, MI, USA">
        <title>Comparative Genomics and Chromosome Evolution.</title>
        <authorList>
            <person name="Mudd A.B."/>
        </authorList>
    </citation>
    <scope>NUCLEOTIDE SEQUENCE</scope>
    <source>
        <strain evidence="1">237g6f4</strain>
        <tissue evidence="1">Blood</tissue>
    </source>
</reference>
<proteinExistence type="predicted"/>
<gene>
    <name evidence="1" type="ORF">GDO81_002546</name>
</gene>